<keyword evidence="7" id="KW-0255">Endonuclease</keyword>
<dbReference type="HAMAP" id="MF_00092">
    <property type="entry name" value="MutS2"/>
    <property type="match status" value="1"/>
</dbReference>
<dbReference type="InterPro" id="IPR036063">
    <property type="entry name" value="Smr_dom_sf"/>
</dbReference>
<keyword evidence="3 7" id="KW-0378">Hydrolase</keyword>
<keyword evidence="6 7" id="KW-0238">DNA-binding</keyword>
<dbReference type="InterPro" id="IPR027417">
    <property type="entry name" value="P-loop_NTPase"/>
</dbReference>
<evidence type="ECO:0000256" key="7">
    <source>
        <dbReference type="HAMAP-Rule" id="MF_00092"/>
    </source>
</evidence>
<evidence type="ECO:0000256" key="1">
    <source>
        <dbReference type="ARBA" id="ARBA00022730"/>
    </source>
</evidence>
<evidence type="ECO:0000256" key="2">
    <source>
        <dbReference type="ARBA" id="ARBA00022741"/>
    </source>
</evidence>
<evidence type="ECO:0000256" key="8">
    <source>
        <dbReference type="SAM" id="Coils"/>
    </source>
</evidence>
<dbReference type="GO" id="GO:0005524">
    <property type="term" value="F:ATP binding"/>
    <property type="evidence" value="ECO:0007669"/>
    <property type="project" value="UniProtKB-UniRule"/>
</dbReference>
<evidence type="ECO:0000259" key="9">
    <source>
        <dbReference type="PROSITE" id="PS50828"/>
    </source>
</evidence>
<comment type="function">
    <text evidence="7">Endonuclease that is involved in the suppression of homologous recombination and thus may have a key role in the control of bacterial genetic diversity.</text>
</comment>
<dbReference type="GO" id="GO:0016887">
    <property type="term" value="F:ATP hydrolysis activity"/>
    <property type="evidence" value="ECO:0007669"/>
    <property type="project" value="InterPro"/>
</dbReference>
<feature type="binding site" evidence="7">
    <location>
        <begin position="347"/>
        <end position="354"/>
    </location>
    <ligand>
        <name>ATP</name>
        <dbReference type="ChEBI" id="CHEBI:30616"/>
    </ligand>
</feature>
<dbReference type="EC" id="3.1.-.-" evidence="7"/>
<reference evidence="10" key="2">
    <citation type="journal article" date="2021" name="PeerJ">
        <title>Extensive microbial diversity within the chicken gut microbiome revealed by metagenomics and culture.</title>
        <authorList>
            <person name="Gilroy R."/>
            <person name="Ravi A."/>
            <person name="Getino M."/>
            <person name="Pursley I."/>
            <person name="Horton D.L."/>
            <person name="Alikhan N.F."/>
            <person name="Baker D."/>
            <person name="Gharbi K."/>
            <person name="Hall N."/>
            <person name="Watson M."/>
            <person name="Adriaenssens E.M."/>
            <person name="Foster-Nyarko E."/>
            <person name="Jarju S."/>
            <person name="Secka A."/>
            <person name="Antonio M."/>
            <person name="Oren A."/>
            <person name="Chaudhuri R.R."/>
            <person name="La Ragione R."/>
            <person name="Hildebrand F."/>
            <person name="Pallen M.J."/>
        </authorList>
    </citation>
    <scope>NUCLEOTIDE SEQUENCE</scope>
    <source>
        <strain evidence="10">B3-2255</strain>
    </source>
</reference>
<dbReference type="EC" id="3.6.4.-" evidence="7"/>
<dbReference type="Pfam" id="PF00488">
    <property type="entry name" value="MutS_V"/>
    <property type="match status" value="1"/>
</dbReference>
<evidence type="ECO:0000256" key="5">
    <source>
        <dbReference type="ARBA" id="ARBA00022884"/>
    </source>
</evidence>
<feature type="domain" description="Smr" evidence="9">
    <location>
        <begin position="766"/>
        <end position="841"/>
    </location>
</feature>
<keyword evidence="2 7" id="KW-0547">Nucleotide-binding</keyword>
<proteinExistence type="inferred from homology"/>
<dbReference type="GO" id="GO:0019843">
    <property type="term" value="F:rRNA binding"/>
    <property type="evidence" value="ECO:0007669"/>
    <property type="project" value="UniProtKB-UniRule"/>
</dbReference>
<evidence type="ECO:0000256" key="6">
    <source>
        <dbReference type="ARBA" id="ARBA00023125"/>
    </source>
</evidence>
<dbReference type="InterPro" id="IPR000432">
    <property type="entry name" value="DNA_mismatch_repair_MutS_C"/>
</dbReference>
<dbReference type="InterPro" id="IPR007696">
    <property type="entry name" value="DNA_mismatch_repair_MutS_core"/>
</dbReference>
<dbReference type="Gene3D" id="3.30.1370.110">
    <property type="match status" value="1"/>
</dbReference>
<dbReference type="Proteomes" id="UP000823772">
    <property type="component" value="Unassembled WGS sequence"/>
</dbReference>
<keyword evidence="5 7" id="KW-0694">RNA-binding</keyword>
<dbReference type="PANTHER" id="PTHR48466">
    <property type="entry name" value="OS10G0509000 PROTEIN-RELATED"/>
    <property type="match status" value="1"/>
</dbReference>
<dbReference type="SUPFAM" id="SSF52540">
    <property type="entry name" value="P-loop containing nucleoside triphosphate hydrolases"/>
    <property type="match status" value="1"/>
</dbReference>
<dbReference type="SMART" id="SM00534">
    <property type="entry name" value="MUTSac"/>
    <property type="match status" value="1"/>
</dbReference>
<dbReference type="AlphaFoldDB" id="A0A9D9J1T6"/>
<dbReference type="GO" id="GO:0030983">
    <property type="term" value="F:mismatched DNA binding"/>
    <property type="evidence" value="ECO:0007669"/>
    <property type="project" value="InterPro"/>
</dbReference>
<evidence type="ECO:0000313" key="11">
    <source>
        <dbReference type="Proteomes" id="UP000823772"/>
    </source>
</evidence>
<dbReference type="SMART" id="SM00463">
    <property type="entry name" value="SMR"/>
    <property type="match status" value="1"/>
</dbReference>
<dbReference type="GO" id="GO:0140664">
    <property type="term" value="F:ATP-dependent DNA damage sensor activity"/>
    <property type="evidence" value="ECO:0007669"/>
    <property type="project" value="InterPro"/>
</dbReference>
<accession>A0A9D9J1T6</accession>
<comment type="subunit">
    <text evidence="7">Homodimer. Binds to stalled ribosomes, contacting rRNA.</text>
</comment>
<dbReference type="GO" id="GO:0043023">
    <property type="term" value="F:ribosomal large subunit binding"/>
    <property type="evidence" value="ECO:0007669"/>
    <property type="project" value="UniProtKB-UniRule"/>
</dbReference>
<keyword evidence="8" id="KW-0175">Coiled coil</keyword>
<dbReference type="EMBL" id="JADILY010000125">
    <property type="protein sequence ID" value="MBO8482065.1"/>
    <property type="molecule type" value="Genomic_DNA"/>
</dbReference>
<dbReference type="GO" id="GO:0004519">
    <property type="term" value="F:endonuclease activity"/>
    <property type="evidence" value="ECO:0007669"/>
    <property type="project" value="UniProtKB-UniRule"/>
</dbReference>
<dbReference type="InterPro" id="IPR002625">
    <property type="entry name" value="Smr_dom"/>
</dbReference>
<feature type="coiled-coil region" evidence="8">
    <location>
        <begin position="559"/>
        <end position="601"/>
    </location>
</feature>
<organism evidence="10 11">
    <name type="scientific">Candidatus Merdivivens faecigallinarum</name>
    <dbReference type="NCBI Taxonomy" id="2840871"/>
    <lineage>
        <taxon>Bacteria</taxon>
        <taxon>Pseudomonadati</taxon>
        <taxon>Bacteroidota</taxon>
        <taxon>Bacteroidia</taxon>
        <taxon>Bacteroidales</taxon>
        <taxon>Muribaculaceae</taxon>
        <taxon>Muribaculaceae incertae sedis</taxon>
        <taxon>Candidatus Merdivivens</taxon>
    </lineage>
</organism>
<protein>
    <recommendedName>
        <fullName evidence="7">Endonuclease MutS2</fullName>
        <ecNumber evidence="7">3.1.-.-</ecNumber>
    </recommendedName>
    <alternativeName>
        <fullName evidence="7">Ribosome-associated protein quality control-upstream factor</fullName>
        <shortName evidence="7">RQC-upstream factor</shortName>
        <shortName evidence="7">RqcU</shortName>
        <ecNumber evidence="7">3.6.4.-</ecNumber>
    </alternativeName>
</protein>
<evidence type="ECO:0000256" key="3">
    <source>
        <dbReference type="ARBA" id="ARBA00022801"/>
    </source>
</evidence>
<comment type="similarity">
    <text evidence="7">Belongs to the DNA mismatch repair MutS family. MutS2 subfamily.</text>
</comment>
<dbReference type="PANTHER" id="PTHR48466:SF2">
    <property type="entry name" value="OS10G0509000 PROTEIN"/>
    <property type="match status" value="1"/>
</dbReference>
<dbReference type="GO" id="GO:0072344">
    <property type="term" value="P:rescue of stalled ribosome"/>
    <property type="evidence" value="ECO:0007669"/>
    <property type="project" value="UniProtKB-UniRule"/>
</dbReference>
<dbReference type="NCBIfam" id="TIGR01069">
    <property type="entry name" value="mutS2"/>
    <property type="match status" value="1"/>
</dbReference>
<reference evidence="10" key="1">
    <citation type="submission" date="2020-10" db="EMBL/GenBank/DDBJ databases">
        <authorList>
            <person name="Gilroy R."/>
        </authorList>
    </citation>
    <scope>NUCLEOTIDE SEQUENCE</scope>
    <source>
        <strain evidence="10">B3-2255</strain>
    </source>
</reference>
<dbReference type="Gene3D" id="3.40.50.300">
    <property type="entry name" value="P-loop containing nucleotide triphosphate hydrolases"/>
    <property type="match status" value="1"/>
</dbReference>
<comment type="function">
    <text evidence="7">Acts as a ribosome collision sensor, splitting the ribosome into its 2 subunits. Detects stalled/collided 70S ribosomes which it binds and splits by an ATP-hydrolysis driven conformational change. Acts upstream of the ribosome quality control system (RQC), a ribosome-associated complex that mediates the extraction of incompletely synthesized nascent chains from stalled ribosomes and their subsequent degradation. Probably generates substrates for RQC.</text>
</comment>
<comment type="caution">
    <text evidence="10">The sequence shown here is derived from an EMBL/GenBank/DDBJ whole genome shotgun (WGS) entry which is preliminary data.</text>
</comment>
<dbReference type="InterPro" id="IPR036187">
    <property type="entry name" value="DNA_mismatch_repair_MutS_sf"/>
</dbReference>
<dbReference type="InterPro" id="IPR005747">
    <property type="entry name" value="MutS2"/>
</dbReference>
<dbReference type="InterPro" id="IPR045076">
    <property type="entry name" value="MutS"/>
</dbReference>
<evidence type="ECO:0000313" key="10">
    <source>
        <dbReference type="EMBL" id="MBO8482065.1"/>
    </source>
</evidence>
<name>A0A9D9J1T6_9BACT</name>
<keyword evidence="1 7" id="KW-0699">rRNA-binding</keyword>
<gene>
    <name evidence="7" type="primary">mutS2</name>
    <name evidence="7" type="synonym">rqcU</name>
    <name evidence="10" type="ORF">IAC87_05920</name>
</gene>
<evidence type="ECO:0000256" key="4">
    <source>
        <dbReference type="ARBA" id="ARBA00022840"/>
    </source>
</evidence>
<dbReference type="GO" id="GO:0006298">
    <property type="term" value="P:mismatch repair"/>
    <property type="evidence" value="ECO:0007669"/>
    <property type="project" value="InterPro"/>
</dbReference>
<dbReference type="SMART" id="SM00533">
    <property type="entry name" value="MUTSd"/>
    <property type="match status" value="1"/>
</dbReference>
<sequence>MENFLTDILKTEQKLGFDKVRESVCAKCSMAYSKERAGSEGFSTSVAEISRRLELTDEMRMILMFEDSFPSQGFEDCMDFLIPLKAESSYIDVVSMGKLRKAMDAVRRIVSFFDSVKDGLYPRLKEMASPVLCFPAVLDRIDSILDRYGAVKDNASEQLATIRRSLRDAESSISRKAEAVLRRGQEEGIVDKDASVSVRDGKILIPVSSANKRKLKGFIIDESATGKTTFIEPEEIVELDNRISELRFAERREIIRILAEFTAFLRPYIDDIADSFRFLGEIDFIMAKAQVSLDFIAGKPIISDNGELNLRKARHPILEKNLKKEHKEIVPLTISLTPQRHIMLISGPNAGGKSVCLKTVGLIQYMFQWGMLVPSSEISELPVFNSIMVDIGDDQSIENDLSTYSSHLANMRDMLSYADGKTLVLIDEFGSGTEPAAGGAIAEAILAELDRRGVFGVITTHYTNLKLYASGDNGVVNGAMQFDVKNITPLFRLETGLPGNSFAFELARKMGLPESIIKDAESRAGEEFVGIERNLRRIARSRRAIDEKLSHIKSTDKTLDSLTERYQNELEAIRKTKKEIIDEAKREAKEIISGANRLIENTVRTIRESQADAVETKKARSAVSAFSASLDKPAPEDDGIERKIGQIKARREREARKKLMRAGEKERAEMERKAREEAAEKAFRESPLGVGDKVRLKDSGLVGEVVRVSPKQVFVSVGNISTRVAPDKVEKISSGEFRKSAVQPVQTVRREDPALRERRLNFKSEIDLRGERVAEALSAVVNYIDDAIMLGVPSVRILHGKGTGALREEIQKYLKTVPGVSSVKDEDIRFGGSGITVVTFD</sequence>
<keyword evidence="4 7" id="KW-0067">ATP-binding</keyword>
<dbReference type="Pfam" id="PF01713">
    <property type="entry name" value="Smr"/>
    <property type="match status" value="1"/>
</dbReference>
<dbReference type="PROSITE" id="PS00486">
    <property type="entry name" value="DNA_MISMATCH_REPAIR_2"/>
    <property type="match status" value="1"/>
</dbReference>
<dbReference type="PROSITE" id="PS50828">
    <property type="entry name" value="SMR"/>
    <property type="match status" value="1"/>
</dbReference>
<dbReference type="SUPFAM" id="SSF48334">
    <property type="entry name" value="DNA repair protein MutS, domain III"/>
    <property type="match status" value="1"/>
</dbReference>
<dbReference type="SUPFAM" id="SSF160443">
    <property type="entry name" value="SMR domain-like"/>
    <property type="match status" value="1"/>
</dbReference>
<dbReference type="PIRSF" id="PIRSF005814">
    <property type="entry name" value="MutS_YshD"/>
    <property type="match status" value="1"/>
</dbReference>
<dbReference type="GO" id="GO:0045910">
    <property type="term" value="P:negative regulation of DNA recombination"/>
    <property type="evidence" value="ECO:0007669"/>
    <property type="project" value="InterPro"/>
</dbReference>
<keyword evidence="7" id="KW-0540">Nuclease</keyword>
<dbReference type="FunFam" id="3.40.50.300:FF:001531">
    <property type="entry name" value="Endonuclease MutS2"/>
    <property type="match status" value="1"/>
</dbReference>